<evidence type="ECO:0000313" key="5">
    <source>
        <dbReference type="Proteomes" id="UP001153954"/>
    </source>
</evidence>
<protein>
    <recommendedName>
        <fullName evidence="3">CCHC-type domain-containing protein</fullName>
    </recommendedName>
</protein>
<evidence type="ECO:0000313" key="4">
    <source>
        <dbReference type="EMBL" id="CAH2108663.1"/>
    </source>
</evidence>
<gene>
    <name evidence="4" type="ORF">EEDITHA_LOCUS22576</name>
</gene>
<accession>A0AAU9VE08</accession>
<evidence type="ECO:0000256" key="1">
    <source>
        <dbReference type="PROSITE-ProRule" id="PRU00047"/>
    </source>
</evidence>
<dbReference type="GO" id="GO:0003676">
    <property type="term" value="F:nucleic acid binding"/>
    <property type="evidence" value="ECO:0007669"/>
    <property type="project" value="InterPro"/>
</dbReference>
<feature type="region of interest" description="Disordered" evidence="2">
    <location>
        <begin position="120"/>
        <end position="236"/>
    </location>
</feature>
<feature type="compositionally biased region" description="Basic and acidic residues" evidence="2">
    <location>
        <begin position="204"/>
        <end position="213"/>
    </location>
</feature>
<reference evidence="4" key="1">
    <citation type="submission" date="2022-03" db="EMBL/GenBank/DDBJ databases">
        <authorList>
            <person name="Tunstrom K."/>
        </authorList>
    </citation>
    <scope>NUCLEOTIDE SEQUENCE</scope>
</reference>
<keyword evidence="1" id="KW-0862">Zinc</keyword>
<dbReference type="InterPro" id="IPR001878">
    <property type="entry name" value="Znf_CCHC"/>
</dbReference>
<dbReference type="SMART" id="SM00343">
    <property type="entry name" value="ZnF_C2HC"/>
    <property type="match status" value="2"/>
</dbReference>
<keyword evidence="5" id="KW-1185">Reference proteome</keyword>
<dbReference type="GO" id="GO:0008270">
    <property type="term" value="F:zinc ion binding"/>
    <property type="evidence" value="ECO:0007669"/>
    <property type="project" value="UniProtKB-KW"/>
</dbReference>
<dbReference type="SUPFAM" id="SSF57756">
    <property type="entry name" value="Retrovirus zinc finger-like domains"/>
    <property type="match status" value="1"/>
</dbReference>
<proteinExistence type="predicted"/>
<evidence type="ECO:0000256" key="2">
    <source>
        <dbReference type="SAM" id="MobiDB-lite"/>
    </source>
</evidence>
<keyword evidence="1" id="KW-0863">Zinc-finger</keyword>
<sequence>MEDNLLKTNNDVRVGVNTGRHAQQAAIDEMAEKTRTEAWNRLENLISELKKFVDEKPNIHKEVKRQLASVGTAFNRLRALETTARSRNHRPSVETRDAETSPISTASYVRVFEQKRIELVDTGSDGDGESTTDQMLTSRKSKRKTRDSPGTTSSMQKRKRDESSPLDKGKQPPHPGNKRGMDLNNGRIIQNPNTESPEWQLVKSKSDKKKERQVQLLTQPSEQHKKKRPRKSNRSNALIIRPKEKITYAEILTRVKKDVPEEQVRNTVDKIRKTAGGDLLIIFKTYYLAKRNTDGGKGLQKTIADLLKEDAEIVSKGPQEVLEIRDLDDTTTKEDVLSAIQRAAGDEHQIPSDAVKSVRNAFRGTKIALVTLAVPVADKLLGQHSKIRIGWVNCRIKAVERPTRCFKCWYYGHLSSHCKSKVDRSKNCIKCGEENHRADKCEKEARCTLCIEKGNTENCAHIAGCWKCPVFRAASQEIKKRQNSGSSR</sequence>
<dbReference type="Proteomes" id="UP001153954">
    <property type="component" value="Unassembled WGS sequence"/>
</dbReference>
<evidence type="ECO:0000259" key="3">
    <source>
        <dbReference type="PROSITE" id="PS50158"/>
    </source>
</evidence>
<dbReference type="InterPro" id="IPR036875">
    <property type="entry name" value="Znf_CCHC_sf"/>
</dbReference>
<dbReference type="EMBL" id="CAKOGL010000031">
    <property type="protein sequence ID" value="CAH2108663.1"/>
    <property type="molecule type" value="Genomic_DNA"/>
</dbReference>
<dbReference type="AlphaFoldDB" id="A0AAU9VE08"/>
<feature type="domain" description="CCHC-type" evidence="3">
    <location>
        <begin position="428"/>
        <end position="443"/>
    </location>
</feature>
<name>A0AAU9VE08_EUPED</name>
<feature type="compositionally biased region" description="Basic and acidic residues" evidence="2">
    <location>
        <begin position="159"/>
        <end position="170"/>
    </location>
</feature>
<dbReference type="Gene3D" id="4.10.60.10">
    <property type="entry name" value="Zinc finger, CCHC-type"/>
    <property type="match status" value="1"/>
</dbReference>
<feature type="region of interest" description="Disordered" evidence="2">
    <location>
        <begin position="81"/>
        <end position="101"/>
    </location>
</feature>
<organism evidence="4 5">
    <name type="scientific">Euphydryas editha</name>
    <name type="common">Edith's checkerspot</name>
    <dbReference type="NCBI Taxonomy" id="104508"/>
    <lineage>
        <taxon>Eukaryota</taxon>
        <taxon>Metazoa</taxon>
        <taxon>Ecdysozoa</taxon>
        <taxon>Arthropoda</taxon>
        <taxon>Hexapoda</taxon>
        <taxon>Insecta</taxon>
        <taxon>Pterygota</taxon>
        <taxon>Neoptera</taxon>
        <taxon>Endopterygota</taxon>
        <taxon>Lepidoptera</taxon>
        <taxon>Glossata</taxon>
        <taxon>Ditrysia</taxon>
        <taxon>Papilionoidea</taxon>
        <taxon>Nymphalidae</taxon>
        <taxon>Nymphalinae</taxon>
        <taxon>Euphydryas</taxon>
    </lineage>
</organism>
<feature type="compositionally biased region" description="Basic residues" evidence="2">
    <location>
        <begin position="224"/>
        <end position="233"/>
    </location>
</feature>
<comment type="caution">
    <text evidence="4">The sequence shown here is derived from an EMBL/GenBank/DDBJ whole genome shotgun (WGS) entry which is preliminary data.</text>
</comment>
<keyword evidence="1" id="KW-0479">Metal-binding</keyword>
<dbReference type="PROSITE" id="PS50158">
    <property type="entry name" value="ZF_CCHC"/>
    <property type="match status" value="1"/>
</dbReference>
<feature type="compositionally biased region" description="Polar residues" evidence="2">
    <location>
        <begin position="187"/>
        <end position="197"/>
    </location>
</feature>